<reference evidence="1 2" key="1">
    <citation type="submission" date="2020-08" db="EMBL/GenBank/DDBJ databases">
        <title>Genomic Encyclopedia of Type Strains, Phase IV (KMG-IV): sequencing the most valuable type-strain genomes for metagenomic binning, comparative biology and taxonomic classification.</title>
        <authorList>
            <person name="Goeker M."/>
        </authorList>
    </citation>
    <scope>NUCLEOTIDE SEQUENCE [LARGE SCALE GENOMIC DNA]</scope>
    <source>
        <strain evidence="1 2">DSM 19612</strain>
    </source>
</reference>
<comment type="caution">
    <text evidence="1">The sequence shown here is derived from an EMBL/GenBank/DDBJ whole genome shotgun (WGS) entry which is preliminary data.</text>
</comment>
<dbReference type="EMBL" id="JACHGH010000010">
    <property type="protein sequence ID" value="MBB6454541.1"/>
    <property type="molecule type" value="Genomic_DNA"/>
</dbReference>
<dbReference type="InterPro" id="IPR003329">
    <property type="entry name" value="Cytidylyl_trans"/>
</dbReference>
<dbReference type="Gene3D" id="3.90.550.10">
    <property type="entry name" value="Spore Coat Polysaccharide Biosynthesis Protein SpsA, Chain A"/>
    <property type="match status" value="1"/>
</dbReference>
<dbReference type="PANTHER" id="PTHR21485:SF6">
    <property type="entry name" value="N-ACYLNEURAMINATE CYTIDYLYLTRANSFERASE-RELATED"/>
    <property type="match status" value="1"/>
</dbReference>
<dbReference type="CDD" id="cd02513">
    <property type="entry name" value="CMP-NeuAc_Synthase"/>
    <property type="match status" value="1"/>
</dbReference>
<proteinExistence type="predicted"/>
<keyword evidence="1" id="KW-0548">Nucleotidyltransferase</keyword>
<protein>
    <submittedName>
        <fullName evidence="1">N-acylneuraminate cytidylyltransferase/CMP-N,N'-diacetyllegionaminic acid synthase</fullName>
        <ecNumber evidence="1">2.7.7.43</ecNumber>
        <ecNumber evidence="1">2.7.7.82</ecNumber>
    </submittedName>
</protein>
<accession>A0A841Q7X1</accession>
<dbReference type="SUPFAM" id="SSF53448">
    <property type="entry name" value="Nucleotide-diphospho-sugar transferases"/>
    <property type="match status" value="1"/>
</dbReference>
<dbReference type="EC" id="2.7.7.43" evidence="1"/>
<dbReference type="RefSeq" id="WP_174496935.1">
    <property type="nucleotide sequence ID" value="NZ_CADDWK010000010.1"/>
</dbReference>
<evidence type="ECO:0000313" key="2">
    <source>
        <dbReference type="Proteomes" id="UP000581688"/>
    </source>
</evidence>
<dbReference type="InterPro" id="IPR029044">
    <property type="entry name" value="Nucleotide-diphossugar_trans"/>
</dbReference>
<dbReference type="InterPro" id="IPR050793">
    <property type="entry name" value="CMP-NeuNAc_synthase"/>
</dbReference>
<gene>
    <name evidence="1" type="ORF">HNQ94_003030</name>
</gene>
<dbReference type="GO" id="GO:0008781">
    <property type="term" value="F:N-acylneuraminate cytidylyltransferase activity"/>
    <property type="evidence" value="ECO:0007669"/>
    <property type="project" value="UniProtKB-EC"/>
</dbReference>
<dbReference type="Proteomes" id="UP000581688">
    <property type="component" value="Unassembled WGS sequence"/>
</dbReference>
<name>A0A841Q7X1_9BACI</name>
<dbReference type="PANTHER" id="PTHR21485">
    <property type="entry name" value="HAD SUPERFAMILY MEMBERS CMAS AND KDSC"/>
    <property type="match status" value="1"/>
</dbReference>
<dbReference type="AlphaFoldDB" id="A0A841Q7X1"/>
<evidence type="ECO:0000313" key="1">
    <source>
        <dbReference type="EMBL" id="MBB6454541.1"/>
    </source>
</evidence>
<dbReference type="EC" id="2.7.7.82" evidence="1"/>
<sequence>MIAIIPARGGSKGLPRKNIKPLNGKPLIYYTIKAAKESKYIDRIILSTDDQEIADIGEMYGAEVPFLRPPHLATDAAKARDVYLFTLEMLNKDSEIHNEDFMVLQPTSPLRRAIDIDNAAEIFYQNNADSVISVVEAEHPPDWYKKINQHGLLIDFFLSNNNKLNRQEYERSYIPNGAIFIMKYNVLKEHTTYYTDRTYPYVMGREFSVDIDNRMDFMLAEILLKSNN</sequence>
<dbReference type="Pfam" id="PF02348">
    <property type="entry name" value="CTP_transf_3"/>
    <property type="match status" value="1"/>
</dbReference>
<keyword evidence="1" id="KW-0808">Transferase</keyword>
<organism evidence="1 2">
    <name type="scientific">Salirhabdus euzebyi</name>
    <dbReference type="NCBI Taxonomy" id="394506"/>
    <lineage>
        <taxon>Bacteria</taxon>
        <taxon>Bacillati</taxon>
        <taxon>Bacillota</taxon>
        <taxon>Bacilli</taxon>
        <taxon>Bacillales</taxon>
        <taxon>Bacillaceae</taxon>
        <taxon>Salirhabdus</taxon>
    </lineage>
</organism>
<keyword evidence="2" id="KW-1185">Reference proteome</keyword>